<protein>
    <submittedName>
        <fullName evidence="1">Uncharacterized protein</fullName>
    </submittedName>
</protein>
<name>A0A034WWL3_BACDO</name>
<dbReference type="EMBL" id="GAKP01000245">
    <property type="protein sequence ID" value="JAC58707.1"/>
    <property type="molecule type" value="Transcribed_RNA"/>
</dbReference>
<feature type="non-terminal residue" evidence="1">
    <location>
        <position position="169"/>
    </location>
</feature>
<dbReference type="AlphaFoldDB" id="A0A034WWL3"/>
<feature type="non-terminal residue" evidence="1">
    <location>
        <position position="1"/>
    </location>
</feature>
<organism evidence="1">
    <name type="scientific">Bactrocera dorsalis</name>
    <name type="common">Oriental fruit fly</name>
    <name type="synonym">Dacus dorsalis</name>
    <dbReference type="NCBI Taxonomy" id="27457"/>
    <lineage>
        <taxon>Eukaryota</taxon>
        <taxon>Metazoa</taxon>
        <taxon>Ecdysozoa</taxon>
        <taxon>Arthropoda</taxon>
        <taxon>Hexapoda</taxon>
        <taxon>Insecta</taxon>
        <taxon>Pterygota</taxon>
        <taxon>Neoptera</taxon>
        <taxon>Endopterygota</taxon>
        <taxon>Diptera</taxon>
        <taxon>Brachycera</taxon>
        <taxon>Muscomorpha</taxon>
        <taxon>Tephritoidea</taxon>
        <taxon>Tephritidae</taxon>
        <taxon>Bactrocera</taxon>
        <taxon>Bactrocera</taxon>
    </lineage>
</organism>
<sequence>LQIMTDAVIGQHILKGYPCNKVLKKRMSSKKTVTCQDSSDDFEINFKRDKRVTFVDSVASSASNQRRSNLMKYESPVRKNMAIEDSVAPSPSILRNSTKSESQGNKTLEFVDSVGPALLTRSYSTLSKSVNNRNQKVLLENSTAAANSIGKNWFVPKYEIQHKKRVTFA</sequence>
<evidence type="ECO:0000313" key="1">
    <source>
        <dbReference type="EMBL" id="JAC58707.1"/>
    </source>
</evidence>
<reference evidence="1" key="1">
    <citation type="journal article" date="2014" name="BMC Genomics">
        <title>Characterizing the developmental transcriptome of the oriental fruit fly, Bactrocera dorsalis (Diptera: Tephritidae) through comparative genomic analysis with Drosophila melanogaster utilizing modENCODE datasets.</title>
        <authorList>
            <person name="Geib S.M."/>
            <person name="Calla B."/>
            <person name="Hall B."/>
            <person name="Hou S."/>
            <person name="Manoukis N.C."/>
        </authorList>
    </citation>
    <scope>NUCLEOTIDE SEQUENCE</scope>
    <source>
        <strain evidence="1">Punador</strain>
    </source>
</reference>
<accession>A0A034WWL3</accession>
<proteinExistence type="predicted"/>